<dbReference type="SUPFAM" id="SSF47384">
    <property type="entry name" value="Homodimeric domain of signal transducing histidine kinase"/>
    <property type="match status" value="1"/>
</dbReference>
<reference evidence="16 17" key="1">
    <citation type="submission" date="2016-10" db="EMBL/GenBank/DDBJ databases">
        <authorList>
            <person name="de Groot N.N."/>
        </authorList>
    </citation>
    <scope>NUCLEOTIDE SEQUENCE [LARGE SCALE GENOMIC DNA]</scope>
    <source>
        <strain evidence="16 17">DSM 20117</strain>
    </source>
</reference>
<evidence type="ECO:0000313" key="16">
    <source>
        <dbReference type="EMBL" id="SDQ31095.1"/>
    </source>
</evidence>
<evidence type="ECO:0000256" key="14">
    <source>
        <dbReference type="SAM" id="Phobius"/>
    </source>
</evidence>
<evidence type="ECO:0000313" key="17">
    <source>
        <dbReference type="Proteomes" id="UP000181917"/>
    </source>
</evidence>
<dbReference type="InterPro" id="IPR025201">
    <property type="entry name" value="KdpD_TM"/>
</dbReference>
<evidence type="ECO:0000256" key="9">
    <source>
        <dbReference type="ARBA" id="ARBA00022777"/>
    </source>
</evidence>
<feature type="transmembrane region" description="Helical" evidence="14">
    <location>
        <begin position="148"/>
        <end position="166"/>
    </location>
</feature>
<dbReference type="PROSITE" id="PS50109">
    <property type="entry name" value="HIS_KIN"/>
    <property type="match status" value="1"/>
</dbReference>
<dbReference type="InterPro" id="IPR005467">
    <property type="entry name" value="His_kinase_dom"/>
</dbReference>
<dbReference type="EMBL" id="FNKH01000002">
    <property type="protein sequence ID" value="SDQ31095.1"/>
    <property type="molecule type" value="Genomic_DNA"/>
</dbReference>
<dbReference type="GO" id="GO:0005886">
    <property type="term" value="C:plasma membrane"/>
    <property type="evidence" value="ECO:0007669"/>
    <property type="project" value="UniProtKB-SubCell"/>
</dbReference>
<dbReference type="Gene3D" id="3.40.50.620">
    <property type="entry name" value="HUPs"/>
    <property type="match status" value="1"/>
</dbReference>
<keyword evidence="10" id="KW-0067">ATP-binding</keyword>
<dbReference type="InterPro" id="IPR006016">
    <property type="entry name" value="UspA"/>
</dbReference>
<organism evidence="16 17">
    <name type="scientific">Crystallibacter crystallopoietes</name>
    <dbReference type="NCBI Taxonomy" id="37928"/>
    <lineage>
        <taxon>Bacteria</taxon>
        <taxon>Bacillati</taxon>
        <taxon>Actinomycetota</taxon>
        <taxon>Actinomycetes</taxon>
        <taxon>Micrococcales</taxon>
        <taxon>Micrococcaceae</taxon>
        <taxon>Crystallibacter</taxon>
    </lineage>
</organism>
<dbReference type="SMART" id="SM00388">
    <property type="entry name" value="HisKA"/>
    <property type="match status" value="1"/>
</dbReference>
<dbReference type="InterPro" id="IPR003594">
    <property type="entry name" value="HATPase_dom"/>
</dbReference>
<accession>A0A1H0ZUE0</accession>
<dbReference type="AlphaFoldDB" id="A0A1H0ZUE0"/>
<keyword evidence="6" id="KW-0808">Transferase</keyword>
<dbReference type="Pfam" id="PF00512">
    <property type="entry name" value="HisKA"/>
    <property type="match status" value="1"/>
</dbReference>
<dbReference type="Pfam" id="PF13493">
    <property type="entry name" value="DUF4118"/>
    <property type="match status" value="1"/>
</dbReference>
<dbReference type="InterPro" id="IPR036890">
    <property type="entry name" value="HATPase_C_sf"/>
</dbReference>
<evidence type="ECO:0000256" key="1">
    <source>
        <dbReference type="ARBA" id="ARBA00000085"/>
    </source>
</evidence>
<evidence type="ECO:0000256" key="3">
    <source>
        <dbReference type="ARBA" id="ARBA00004236"/>
    </source>
</evidence>
<feature type="transmembrane region" description="Helical" evidence="14">
    <location>
        <begin position="225"/>
        <end position="246"/>
    </location>
</feature>
<evidence type="ECO:0000256" key="8">
    <source>
        <dbReference type="ARBA" id="ARBA00022741"/>
    </source>
</evidence>
<dbReference type="Gene3D" id="3.30.565.10">
    <property type="entry name" value="Histidine kinase-like ATPase, C-terminal domain"/>
    <property type="match status" value="1"/>
</dbReference>
<keyword evidence="7 14" id="KW-0812">Transmembrane</keyword>
<dbReference type="GO" id="GO:0000155">
    <property type="term" value="F:phosphorelay sensor kinase activity"/>
    <property type="evidence" value="ECO:0007669"/>
    <property type="project" value="InterPro"/>
</dbReference>
<feature type="transmembrane region" description="Helical" evidence="14">
    <location>
        <begin position="186"/>
        <end position="213"/>
    </location>
</feature>
<dbReference type="GO" id="GO:0005524">
    <property type="term" value="F:ATP binding"/>
    <property type="evidence" value="ECO:0007669"/>
    <property type="project" value="UniProtKB-KW"/>
</dbReference>
<comment type="subcellular location">
    <subcellularLocation>
        <location evidence="3">Cell membrane</location>
    </subcellularLocation>
    <subcellularLocation>
        <location evidence="2">Membrane</location>
        <topology evidence="2">Multi-pass membrane protein</topology>
    </subcellularLocation>
</comment>
<evidence type="ECO:0000256" key="6">
    <source>
        <dbReference type="ARBA" id="ARBA00022679"/>
    </source>
</evidence>
<keyword evidence="13 14" id="KW-0472">Membrane</keyword>
<dbReference type="PRINTS" id="PR00344">
    <property type="entry name" value="BCTRLSENSOR"/>
</dbReference>
<evidence type="ECO:0000256" key="13">
    <source>
        <dbReference type="ARBA" id="ARBA00023136"/>
    </source>
</evidence>
<evidence type="ECO:0000256" key="7">
    <source>
        <dbReference type="ARBA" id="ARBA00022692"/>
    </source>
</evidence>
<dbReference type="Proteomes" id="UP000181917">
    <property type="component" value="Unassembled WGS sequence"/>
</dbReference>
<dbReference type="Gene3D" id="1.20.120.620">
    <property type="entry name" value="Backbone structure of the membrane domain of e. Coli histidine kinase receptor kdpd"/>
    <property type="match status" value="1"/>
</dbReference>
<feature type="domain" description="Histidine kinase" evidence="15">
    <location>
        <begin position="391"/>
        <end position="610"/>
    </location>
</feature>
<dbReference type="InterPro" id="IPR014729">
    <property type="entry name" value="Rossmann-like_a/b/a_fold"/>
</dbReference>
<dbReference type="InterPro" id="IPR038318">
    <property type="entry name" value="KdpD_sf"/>
</dbReference>
<dbReference type="KEGG" id="acry:AC20117_14445"/>
<dbReference type="InterPro" id="IPR004358">
    <property type="entry name" value="Sig_transdc_His_kin-like_C"/>
</dbReference>
<evidence type="ECO:0000259" key="15">
    <source>
        <dbReference type="PROSITE" id="PS50109"/>
    </source>
</evidence>
<comment type="catalytic activity">
    <reaction evidence="1">
        <text>ATP + protein L-histidine = ADP + protein N-phospho-L-histidine.</text>
        <dbReference type="EC" id="2.7.13.3"/>
    </reaction>
</comment>
<evidence type="ECO:0000256" key="2">
    <source>
        <dbReference type="ARBA" id="ARBA00004141"/>
    </source>
</evidence>
<evidence type="ECO:0000256" key="10">
    <source>
        <dbReference type="ARBA" id="ARBA00022840"/>
    </source>
</evidence>
<dbReference type="InterPro" id="IPR052023">
    <property type="entry name" value="Histidine_kinase_KdpD"/>
</dbReference>
<dbReference type="SMART" id="SM00387">
    <property type="entry name" value="HATPase_c"/>
    <property type="match status" value="1"/>
</dbReference>
<dbReference type="InterPro" id="IPR003661">
    <property type="entry name" value="HisK_dim/P_dom"/>
</dbReference>
<dbReference type="SUPFAM" id="SSF55874">
    <property type="entry name" value="ATPase domain of HSP90 chaperone/DNA topoisomerase II/histidine kinase"/>
    <property type="match status" value="1"/>
</dbReference>
<keyword evidence="9 16" id="KW-0418">Kinase</keyword>
<evidence type="ECO:0000256" key="12">
    <source>
        <dbReference type="ARBA" id="ARBA00023012"/>
    </source>
</evidence>
<name>A0A1H0ZUE0_9MICC</name>
<evidence type="ECO:0000256" key="11">
    <source>
        <dbReference type="ARBA" id="ARBA00022989"/>
    </source>
</evidence>
<keyword evidence="5" id="KW-0597">Phosphoprotein</keyword>
<dbReference type="EC" id="2.7.13.3" evidence="4"/>
<dbReference type="Pfam" id="PF00582">
    <property type="entry name" value="Usp"/>
    <property type="match status" value="1"/>
</dbReference>
<dbReference type="Pfam" id="PF02518">
    <property type="entry name" value="HATPase_c"/>
    <property type="match status" value="1"/>
</dbReference>
<keyword evidence="11 14" id="KW-1133">Transmembrane helix</keyword>
<dbReference type="CDD" id="cd00082">
    <property type="entry name" value="HisKA"/>
    <property type="match status" value="1"/>
</dbReference>
<keyword evidence="8" id="KW-0547">Nucleotide-binding</keyword>
<dbReference type="InterPro" id="IPR036097">
    <property type="entry name" value="HisK_dim/P_sf"/>
</dbReference>
<evidence type="ECO:0000256" key="4">
    <source>
        <dbReference type="ARBA" id="ARBA00012438"/>
    </source>
</evidence>
<dbReference type="Gene3D" id="1.10.287.130">
    <property type="match status" value="1"/>
</dbReference>
<dbReference type="SUPFAM" id="SSF52402">
    <property type="entry name" value="Adenine nucleotide alpha hydrolases-like"/>
    <property type="match status" value="1"/>
</dbReference>
<protein>
    <recommendedName>
        <fullName evidence="4">histidine kinase</fullName>
        <ecNumber evidence="4">2.7.13.3</ecNumber>
    </recommendedName>
</protein>
<keyword evidence="12" id="KW-0902">Two-component regulatory system</keyword>
<dbReference type="PANTHER" id="PTHR45569:SF1">
    <property type="entry name" value="SENSOR PROTEIN KDPD"/>
    <property type="match status" value="1"/>
</dbReference>
<dbReference type="RefSeq" id="WP_074699148.1">
    <property type="nucleotide sequence ID" value="NZ_CP018863.1"/>
</dbReference>
<evidence type="ECO:0000256" key="5">
    <source>
        <dbReference type="ARBA" id="ARBA00022553"/>
    </source>
</evidence>
<dbReference type="PANTHER" id="PTHR45569">
    <property type="entry name" value="SENSOR PROTEIN KDPD"/>
    <property type="match status" value="1"/>
</dbReference>
<sequence>MTDIVPERECVLVGLSGGPEGQALLRRAARLVAGRADGELHAVHVRATGRAGTESPKELDLQRKLVTELGGTYHTVGGGDPAQTLLDFARSINATQIVVGVPRGMFSRGTGARLVRAAGDIDVHLVAQEHGGSYRPARRPNDLGRLRLVAGFVLAVFLPPALQYLLGHWPHDHFATDLLIQLTGTIAVALLGGLWPAVTTAVLSSLIVNYFAVQPVGSMDIRDPENILTLLVFLAVAVSVSLVVGLSARRSREASAAGAEAAALGELSRNAVATQESVPEFLERVREHFQSDGAGLYVRKDNDGEPDAWHPVHSAGIVPSKLQDADNLERMDATRTLALTGRILNQRERRLLTAFGAHLLAMLQRDQLMASRRDVQRLAEGNQMRTSILRAVSHDLRTPLAGIKLAVSSLRQDAVQFPPEEEAELLATIEDYTDRLDSLVGNLLDMSRITGDSMAPLIRPVHWQDAVADALRGLPAEHVLVDLPDNMPPVDADQGMLERVIANIVENALKYARGSDVRITGLIGGMGSATVDGRPASELRIIDAGQGVPAEQVISMFRPFQRLDDAPAGTGIGLGLAVAKGFTEAMGGRLLAEHTPGGGLTMVIQLPLSTGV</sequence>
<keyword evidence="17" id="KW-1185">Reference proteome</keyword>
<dbReference type="OrthoDB" id="9806130at2"/>
<gene>
    <name evidence="16" type="ORF">SAMN04489742_0573</name>
</gene>
<proteinExistence type="predicted"/>
<dbReference type="STRING" id="37928.SAMN04489742_0573"/>